<organism evidence="1 2">
    <name type="scientific">candidate division WWE3 bacterium CG10_big_fil_rev_8_21_14_0_10_32_10</name>
    <dbReference type="NCBI Taxonomy" id="1975090"/>
    <lineage>
        <taxon>Bacteria</taxon>
        <taxon>Katanobacteria</taxon>
    </lineage>
</organism>
<proteinExistence type="predicted"/>
<dbReference type="EMBL" id="PCXU01000044">
    <property type="protein sequence ID" value="PIR42998.1"/>
    <property type="molecule type" value="Genomic_DNA"/>
</dbReference>
<comment type="caution">
    <text evidence="1">The sequence shown here is derived from an EMBL/GenBank/DDBJ whole genome shotgun (WGS) entry which is preliminary data.</text>
</comment>
<sequence>MNNINISLPKKLKEESEKLVKTGYYASFSDLVRSSLRKTIEASKYDLWADEAKEDYIAGRAFVLKDKDDIKKLLHRSKNV</sequence>
<dbReference type="SUPFAM" id="SSF47598">
    <property type="entry name" value="Ribbon-helix-helix"/>
    <property type="match status" value="1"/>
</dbReference>
<dbReference type="InterPro" id="IPR010985">
    <property type="entry name" value="Ribbon_hlx_hlx"/>
</dbReference>
<gene>
    <name evidence="1" type="ORF">COV24_05085</name>
</gene>
<dbReference type="GO" id="GO:0006355">
    <property type="term" value="P:regulation of DNA-templated transcription"/>
    <property type="evidence" value="ECO:0007669"/>
    <property type="project" value="InterPro"/>
</dbReference>
<name>A0A2H0R901_UNCKA</name>
<reference evidence="1 2" key="1">
    <citation type="submission" date="2017-09" db="EMBL/GenBank/DDBJ databases">
        <title>Depth-based differentiation of microbial function through sediment-hosted aquifers and enrichment of novel symbionts in the deep terrestrial subsurface.</title>
        <authorList>
            <person name="Probst A.J."/>
            <person name="Ladd B."/>
            <person name="Jarett J.K."/>
            <person name="Geller-Mcgrath D.E."/>
            <person name="Sieber C.M."/>
            <person name="Emerson J.B."/>
            <person name="Anantharaman K."/>
            <person name="Thomas B.C."/>
            <person name="Malmstrom R."/>
            <person name="Stieglmeier M."/>
            <person name="Klingl A."/>
            <person name="Woyke T."/>
            <person name="Ryan C.M."/>
            <person name="Banfield J.F."/>
        </authorList>
    </citation>
    <scope>NUCLEOTIDE SEQUENCE [LARGE SCALE GENOMIC DNA]</scope>
    <source>
        <strain evidence="1">CG10_big_fil_rev_8_21_14_0_10_32_10</strain>
    </source>
</reference>
<evidence type="ECO:0008006" key="3">
    <source>
        <dbReference type="Google" id="ProtNLM"/>
    </source>
</evidence>
<dbReference type="CDD" id="cd22231">
    <property type="entry name" value="RHH_NikR_HicB-like"/>
    <property type="match status" value="1"/>
</dbReference>
<evidence type="ECO:0000313" key="2">
    <source>
        <dbReference type="Proteomes" id="UP000230214"/>
    </source>
</evidence>
<protein>
    <recommendedName>
        <fullName evidence="3">CopG family transcriptional regulator</fullName>
    </recommendedName>
</protein>
<dbReference type="AlphaFoldDB" id="A0A2H0R901"/>
<evidence type="ECO:0000313" key="1">
    <source>
        <dbReference type="EMBL" id="PIR42998.1"/>
    </source>
</evidence>
<dbReference type="Proteomes" id="UP000230214">
    <property type="component" value="Unassembled WGS sequence"/>
</dbReference>
<accession>A0A2H0R901</accession>